<evidence type="ECO:0000313" key="1">
    <source>
        <dbReference type="EMBL" id="ORY90680.1"/>
    </source>
</evidence>
<evidence type="ECO:0008006" key="3">
    <source>
        <dbReference type="Google" id="ProtNLM"/>
    </source>
</evidence>
<protein>
    <recommendedName>
        <fullName evidence="3">Adenylate kinase</fullName>
    </recommendedName>
</protein>
<evidence type="ECO:0000313" key="2">
    <source>
        <dbReference type="Proteomes" id="UP000193467"/>
    </source>
</evidence>
<comment type="caution">
    <text evidence="1">The sequence shown here is derived from an EMBL/GenBank/DDBJ whole genome shotgun (WGS) entry which is preliminary data.</text>
</comment>
<dbReference type="InParanoid" id="A0A1Y2G2Z3"/>
<dbReference type="InterPro" id="IPR052922">
    <property type="entry name" value="Cytidylate_Kinase-2"/>
</dbReference>
<dbReference type="Proteomes" id="UP000193467">
    <property type="component" value="Unassembled WGS sequence"/>
</dbReference>
<sequence>MDSMLWLDDWVKVEQPVLAEKVAEAAQADDWCSDGVYFSIKDSFYPRATDVIWLDYPLSLVLYRLVKRTWWRWWNQETLFGTNCRERWQETLFSRNSILWFCISRHDKLRRELPAAVEVDSLPLRRRFAWPSQTEKWVRLIEEARKGV</sequence>
<dbReference type="PANTHER" id="PTHR37816">
    <property type="entry name" value="YALI0E33011P"/>
    <property type="match status" value="1"/>
</dbReference>
<name>A0A1Y2G2Z3_9BASI</name>
<dbReference type="OrthoDB" id="65590at2759"/>
<accession>A0A1Y2G2Z3</accession>
<proteinExistence type="predicted"/>
<reference evidence="1 2" key="1">
    <citation type="submission" date="2016-07" db="EMBL/GenBank/DDBJ databases">
        <title>Pervasive Adenine N6-methylation of Active Genes in Fungi.</title>
        <authorList>
            <consortium name="DOE Joint Genome Institute"/>
            <person name="Mondo S.J."/>
            <person name="Dannebaum R.O."/>
            <person name="Kuo R.C."/>
            <person name="Labutti K."/>
            <person name="Haridas S."/>
            <person name="Kuo A."/>
            <person name="Salamov A."/>
            <person name="Ahrendt S.R."/>
            <person name="Lipzen A."/>
            <person name="Sullivan W."/>
            <person name="Andreopoulos W.B."/>
            <person name="Clum A."/>
            <person name="Lindquist E."/>
            <person name="Daum C."/>
            <person name="Ramamoorthy G.K."/>
            <person name="Gryganskyi A."/>
            <person name="Culley D."/>
            <person name="Magnuson J.K."/>
            <person name="James T.Y."/>
            <person name="O'Malley M.A."/>
            <person name="Stajich J.E."/>
            <person name="Spatafora J.W."/>
            <person name="Visel A."/>
            <person name="Grigoriev I.V."/>
        </authorList>
    </citation>
    <scope>NUCLEOTIDE SEQUENCE [LARGE SCALE GENOMIC DNA]</scope>
    <source>
        <strain evidence="1 2">62-1032</strain>
    </source>
</reference>
<keyword evidence="2" id="KW-1185">Reference proteome</keyword>
<dbReference type="AlphaFoldDB" id="A0A1Y2G2Z3"/>
<gene>
    <name evidence="1" type="ORF">BCR35DRAFT_299235</name>
</gene>
<dbReference type="EMBL" id="MCGR01000003">
    <property type="protein sequence ID" value="ORY90680.1"/>
    <property type="molecule type" value="Genomic_DNA"/>
</dbReference>
<organism evidence="1 2">
    <name type="scientific">Leucosporidium creatinivorum</name>
    <dbReference type="NCBI Taxonomy" id="106004"/>
    <lineage>
        <taxon>Eukaryota</taxon>
        <taxon>Fungi</taxon>
        <taxon>Dikarya</taxon>
        <taxon>Basidiomycota</taxon>
        <taxon>Pucciniomycotina</taxon>
        <taxon>Microbotryomycetes</taxon>
        <taxon>Leucosporidiales</taxon>
        <taxon>Leucosporidium</taxon>
    </lineage>
</organism>
<dbReference type="PANTHER" id="PTHR37816:SF1">
    <property type="entry name" value="TOXIN"/>
    <property type="match status" value="1"/>
</dbReference>